<evidence type="ECO:0000313" key="2">
    <source>
        <dbReference type="Proteomes" id="UP001234216"/>
    </source>
</evidence>
<proteinExistence type="predicted"/>
<name>A0AAW8F4V7_9ACTN</name>
<dbReference type="EMBL" id="JAUSZV010000001">
    <property type="protein sequence ID" value="MDQ0904270.1"/>
    <property type="molecule type" value="Genomic_DNA"/>
</dbReference>
<gene>
    <name evidence="1" type="ORF">QFZ22_000255</name>
</gene>
<reference evidence="1" key="1">
    <citation type="submission" date="2023-07" db="EMBL/GenBank/DDBJ databases">
        <title>Comparative genomics of wheat-associated soil bacteria to identify genetic determinants of phenazine resistance.</title>
        <authorList>
            <person name="Mouncey N."/>
        </authorList>
    </citation>
    <scope>NUCLEOTIDE SEQUENCE</scope>
    <source>
        <strain evidence="1">V4I22</strain>
    </source>
</reference>
<dbReference type="Proteomes" id="UP001234216">
    <property type="component" value="Unassembled WGS sequence"/>
</dbReference>
<dbReference type="RefSeq" id="WP_306971834.1">
    <property type="nucleotide sequence ID" value="NZ_JAUSZV010000001.1"/>
</dbReference>
<accession>A0AAW8F4V7</accession>
<organism evidence="1 2">
    <name type="scientific">Streptomyces canus</name>
    <dbReference type="NCBI Taxonomy" id="58343"/>
    <lineage>
        <taxon>Bacteria</taxon>
        <taxon>Bacillati</taxon>
        <taxon>Actinomycetota</taxon>
        <taxon>Actinomycetes</taxon>
        <taxon>Kitasatosporales</taxon>
        <taxon>Streptomycetaceae</taxon>
        <taxon>Streptomyces</taxon>
        <taxon>Streptomyces aurantiacus group</taxon>
    </lineage>
</organism>
<evidence type="ECO:0000313" key="1">
    <source>
        <dbReference type="EMBL" id="MDQ0904270.1"/>
    </source>
</evidence>
<protein>
    <submittedName>
        <fullName evidence="1">Uncharacterized protein</fullName>
    </submittedName>
</protein>
<dbReference type="AlphaFoldDB" id="A0AAW8F4V7"/>
<sequence>MTTIADDATEYVPVPVRVVPPADPLLGTEQQESSRGCGDW</sequence>
<comment type="caution">
    <text evidence="1">The sequence shown here is derived from an EMBL/GenBank/DDBJ whole genome shotgun (WGS) entry which is preliminary data.</text>
</comment>